<dbReference type="GO" id="GO:0006099">
    <property type="term" value="P:tricarboxylic acid cycle"/>
    <property type="evidence" value="ECO:0007669"/>
    <property type="project" value="UniProtKB-KW"/>
</dbReference>
<feature type="binding site" description="axial binding residue" evidence="11">
    <location>
        <position position="113"/>
    </location>
    <ligand>
        <name>heme b</name>
        <dbReference type="ChEBI" id="CHEBI:60344"/>
        <note>ligand shared with SDHC</note>
    </ligand>
    <ligandPart>
        <name>Fe</name>
        <dbReference type="ChEBI" id="CHEBI:18248"/>
    </ligandPart>
</feature>
<evidence type="ECO:0000256" key="11">
    <source>
        <dbReference type="PIRSR" id="PIRSR607992-2"/>
    </source>
</evidence>
<evidence type="ECO:0000256" key="9">
    <source>
        <dbReference type="ARBA" id="ARBA00023136"/>
    </source>
</evidence>
<proteinExistence type="inferred from homology"/>
<evidence type="ECO:0000256" key="10">
    <source>
        <dbReference type="PIRSR" id="PIRSR607992-1"/>
    </source>
</evidence>
<dbReference type="GO" id="GO:0046872">
    <property type="term" value="F:metal ion binding"/>
    <property type="evidence" value="ECO:0007669"/>
    <property type="project" value="UniProtKB-KW"/>
</dbReference>
<dbReference type="InterPro" id="IPR034804">
    <property type="entry name" value="SQR/QFR_C/D"/>
</dbReference>
<gene>
    <name evidence="13" type="ORF">RN001_000822</name>
</gene>
<dbReference type="PANTHER" id="PTHR13337">
    <property type="entry name" value="SUCCINATE DEHYDROGENASE"/>
    <property type="match status" value="1"/>
</dbReference>
<keyword evidence="12" id="KW-0349">Heme</keyword>
<evidence type="ECO:0000256" key="1">
    <source>
        <dbReference type="ARBA" id="ARBA00004448"/>
    </source>
</evidence>
<dbReference type="GO" id="GO:0005743">
    <property type="term" value="C:mitochondrial inner membrane"/>
    <property type="evidence" value="ECO:0007669"/>
    <property type="project" value="UniProtKB-SubCell"/>
</dbReference>
<keyword evidence="11" id="KW-0408">Iron</keyword>
<evidence type="ECO:0000256" key="5">
    <source>
        <dbReference type="ARBA" id="ARBA00022792"/>
    </source>
</evidence>
<comment type="subcellular location">
    <subcellularLocation>
        <location evidence="1 12">Mitochondrion inner membrane</location>
        <topology evidence="1 12">Multi-pass membrane protein</topology>
    </subcellularLocation>
</comment>
<evidence type="ECO:0000313" key="14">
    <source>
        <dbReference type="Proteomes" id="UP001353858"/>
    </source>
</evidence>
<feature type="transmembrane region" description="Helical" evidence="12">
    <location>
        <begin position="138"/>
        <end position="159"/>
    </location>
</feature>
<keyword evidence="5 12" id="KW-0999">Mitochondrion inner membrane</keyword>
<comment type="caution">
    <text evidence="12">Lacks conserved residue(s) required for the propagation of feature annotation.</text>
</comment>
<comment type="similarity">
    <text evidence="2 12">Belongs to the CybS family.</text>
</comment>
<keyword evidence="12" id="KW-0816">Tricarboxylic acid cycle</keyword>
<dbReference type="InterPro" id="IPR007992">
    <property type="entry name" value="CybS"/>
</dbReference>
<dbReference type="AlphaFoldDB" id="A0AAN7SCF4"/>
<feature type="binding site" evidence="10">
    <location>
        <position position="125"/>
    </location>
    <ligand>
        <name>a ubiquinone</name>
        <dbReference type="ChEBI" id="CHEBI:16389"/>
        <note>ligand shared with IP/SDHB</note>
    </ligand>
</feature>
<comment type="function">
    <text evidence="12">Membrane-anchoring subunit of succinate dehydrogenase (SDH) that is involved in complex II of the mitochondrial electron transport chain and is responsible for transferring electrons from succinate to ubiquinone (coenzyme Q).</text>
</comment>
<keyword evidence="12" id="KW-0249">Electron transport</keyword>
<keyword evidence="9 12" id="KW-0472">Membrane</keyword>
<keyword evidence="14" id="KW-1185">Reference proteome</keyword>
<dbReference type="Gene3D" id="1.20.1300.10">
    <property type="entry name" value="Fumarate reductase/succinate dehydrogenase, transmembrane subunit"/>
    <property type="match status" value="1"/>
</dbReference>
<evidence type="ECO:0000256" key="6">
    <source>
        <dbReference type="ARBA" id="ARBA00022946"/>
    </source>
</evidence>
<dbReference type="Pfam" id="PF05328">
    <property type="entry name" value="CybS"/>
    <property type="match status" value="1"/>
</dbReference>
<dbReference type="GO" id="GO:0048039">
    <property type="term" value="F:ubiquinone binding"/>
    <property type="evidence" value="ECO:0007669"/>
    <property type="project" value="TreeGrafter"/>
</dbReference>
<evidence type="ECO:0000256" key="12">
    <source>
        <dbReference type="RuleBase" id="RU364031"/>
    </source>
</evidence>
<evidence type="ECO:0000256" key="3">
    <source>
        <dbReference type="ARBA" id="ARBA00022448"/>
    </source>
</evidence>
<reference evidence="14" key="1">
    <citation type="submission" date="2023-01" db="EMBL/GenBank/DDBJ databases">
        <title>Key to firefly adult light organ development and bioluminescence: homeobox transcription factors regulate luciferase expression and transportation to peroxisome.</title>
        <authorList>
            <person name="Fu X."/>
        </authorList>
    </citation>
    <scope>NUCLEOTIDE SEQUENCE [LARGE SCALE GENOMIC DNA]</scope>
</reference>
<keyword evidence="3 12" id="KW-0813">Transport</keyword>
<organism evidence="13 14">
    <name type="scientific">Aquatica leii</name>
    <dbReference type="NCBI Taxonomy" id="1421715"/>
    <lineage>
        <taxon>Eukaryota</taxon>
        <taxon>Metazoa</taxon>
        <taxon>Ecdysozoa</taxon>
        <taxon>Arthropoda</taxon>
        <taxon>Hexapoda</taxon>
        <taxon>Insecta</taxon>
        <taxon>Pterygota</taxon>
        <taxon>Neoptera</taxon>
        <taxon>Endopterygota</taxon>
        <taxon>Coleoptera</taxon>
        <taxon>Polyphaga</taxon>
        <taxon>Elateriformia</taxon>
        <taxon>Elateroidea</taxon>
        <taxon>Lampyridae</taxon>
        <taxon>Luciolinae</taxon>
        <taxon>Aquatica</taxon>
    </lineage>
</organism>
<accession>A0AAN7SCF4</accession>
<dbReference type="GO" id="GO:0006121">
    <property type="term" value="P:mitochondrial electron transport, succinate to ubiquinone"/>
    <property type="evidence" value="ECO:0007669"/>
    <property type="project" value="TreeGrafter"/>
</dbReference>
<evidence type="ECO:0000313" key="13">
    <source>
        <dbReference type="EMBL" id="KAK4884551.1"/>
    </source>
</evidence>
<name>A0AAN7SCF4_9COLE</name>
<protein>
    <recommendedName>
        <fullName evidence="12">Succinate dehydrogenase [ubiquinone] cytochrome b small subunit</fullName>
    </recommendedName>
</protein>
<comment type="caution">
    <text evidence="13">The sequence shown here is derived from an EMBL/GenBank/DDBJ whole genome shotgun (WGS) entry which is preliminary data.</text>
</comment>
<keyword evidence="11 12" id="KW-0479">Metal-binding</keyword>
<evidence type="ECO:0000256" key="8">
    <source>
        <dbReference type="ARBA" id="ARBA00023128"/>
    </source>
</evidence>
<keyword evidence="7 12" id="KW-1133">Transmembrane helix</keyword>
<dbReference type="Proteomes" id="UP001353858">
    <property type="component" value="Unassembled WGS sequence"/>
</dbReference>
<dbReference type="EMBL" id="JARPUR010000001">
    <property type="protein sequence ID" value="KAK4884551.1"/>
    <property type="molecule type" value="Genomic_DNA"/>
</dbReference>
<keyword evidence="6 12" id="KW-0809">Transit peptide</keyword>
<keyword evidence="8 12" id="KW-0496">Mitochondrion</keyword>
<evidence type="ECO:0000256" key="4">
    <source>
        <dbReference type="ARBA" id="ARBA00022692"/>
    </source>
</evidence>
<dbReference type="PANTHER" id="PTHR13337:SF2">
    <property type="entry name" value="SUCCINATE DEHYDROGENASE [UBIQUINONE] CYTOCHROME B SMALL SUBUNIT, MITOCHONDRIAL"/>
    <property type="match status" value="1"/>
</dbReference>
<evidence type="ECO:0000256" key="2">
    <source>
        <dbReference type="ARBA" id="ARBA00007294"/>
    </source>
</evidence>
<sequence>MSMALSVLLRNANRTQSYFLLSKSLSVADKNISSLSAIAKSRISLFNNVNKLVLNKNHISILPAVRHMSGVDHRTLWKVERVLSAGLVVLLPACIAFPCEMLDNLTAIAVVSHFHWGLVAIVQDYLRPVVVGRFIPPVAMALAYMITGSTLAGLIFFNYTDIGIGQFIRQVWSLKE</sequence>
<evidence type="ECO:0000256" key="7">
    <source>
        <dbReference type="ARBA" id="ARBA00022989"/>
    </source>
</evidence>
<keyword evidence="4 12" id="KW-0812">Transmembrane</keyword>
<dbReference type="GO" id="GO:0020037">
    <property type="term" value="F:heme binding"/>
    <property type="evidence" value="ECO:0007669"/>
    <property type="project" value="TreeGrafter"/>
</dbReference>